<feature type="domain" description="VWFA" evidence="3">
    <location>
        <begin position="90"/>
        <end position="191"/>
    </location>
</feature>
<dbReference type="PANTHER" id="PTHR37464">
    <property type="entry name" value="BLL2463 PROTEIN"/>
    <property type="match status" value="1"/>
</dbReference>
<organism evidence="4 5">
    <name type="scientific">Paenisporosarcina cavernae</name>
    <dbReference type="NCBI Taxonomy" id="2320858"/>
    <lineage>
        <taxon>Bacteria</taxon>
        <taxon>Bacillati</taxon>
        <taxon>Bacillota</taxon>
        <taxon>Bacilli</taxon>
        <taxon>Bacillales</taxon>
        <taxon>Caryophanaceae</taxon>
        <taxon>Paenisporosarcina</taxon>
    </lineage>
</organism>
<dbReference type="InterPro" id="IPR002035">
    <property type="entry name" value="VWF_A"/>
</dbReference>
<feature type="domain" description="Aerotolerance regulator N-terminal" evidence="2">
    <location>
        <begin position="1"/>
        <end position="78"/>
    </location>
</feature>
<dbReference type="InterPro" id="IPR036465">
    <property type="entry name" value="vWFA_dom_sf"/>
</dbReference>
<dbReference type="PANTHER" id="PTHR37464:SF1">
    <property type="entry name" value="BLL2463 PROTEIN"/>
    <property type="match status" value="1"/>
</dbReference>
<keyword evidence="1" id="KW-0472">Membrane</keyword>
<dbReference type="OrthoDB" id="9780136at2"/>
<dbReference type="EMBL" id="CP032418">
    <property type="protein sequence ID" value="AYC29086.1"/>
    <property type="molecule type" value="Genomic_DNA"/>
</dbReference>
<proteinExistence type="predicted"/>
<dbReference type="InterPro" id="IPR024163">
    <property type="entry name" value="Aerotolerance_reg_N"/>
</dbReference>
<evidence type="ECO:0000259" key="3">
    <source>
        <dbReference type="Pfam" id="PF13519"/>
    </source>
</evidence>
<reference evidence="5" key="1">
    <citation type="submission" date="2018-09" db="EMBL/GenBank/DDBJ databases">
        <authorList>
            <person name="Zhu H."/>
        </authorList>
    </citation>
    <scope>NUCLEOTIDE SEQUENCE [LARGE SCALE GENOMIC DNA]</scope>
    <source>
        <strain evidence="5">K2R23-3</strain>
    </source>
</reference>
<dbReference type="Gene3D" id="3.40.50.410">
    <property type="entry name" value="von Willebrand factor, type A domain"/>
    <property type="match status" value="1"/>
</dbReference>
<feature type="transmembrane region" description="Helical" evidence="1">
    <location>
        <begin position="6"/>
        <end position="24"/>
    </location>
</feature>
<dbReference type="Proteomes" id="UP000265725">
    <property type="component" value="Chromosome"/>
</dbReference>
<feature type="transmembrane region" description="Helical" evidence="1">
    <location>
        <begin position="560"/>
        <end position="578"/>
    </location>
</feature>
<dbReference type="AlphaFoldDB" id="A0A385YR76"/>
<keyword evidence="1" id="KW-0812">Transmembrane</keyword>
<protein>
    <submittedName>
        <fullName evidence="4">VWA domain-containing protein</fullName>
    </submittedName>
</protein>
<name>A0A385YR76_9BACL</name>
<evidence type="ECO:0000313" key="4">
    <source>
        <dbReference type="EMBL" id="AYC29086.1"/>
    </source>
</evidence>
<evidence type="ECO:0000259" key="2">
    <source>
        <dbReference type="Pfam" id="PF07584"/>
    </source>
</evidence>
<dbReference type="KEGG" id="paek:D3873_04035"/>
<dbReference type="RefSeq" id="WP_119882827.1">
    <property type="nucleotide sequence ID" value="NZ_CP032418.1"/>
</dbReference>
<dbReference type="Pfam" id="PF13519">
    <property type="entry name" value="VWA_2"/>
    <property type="match status" value="1"/>
</dbReference>
<evidence type="ECO:0000256" key="1">
    <source>
        <dbReference type="SAM" id="Phobius"/>
    </source>
</evidence>
<dbReference type="SUPFAM" id="SSF53300">
    <property type="entry name" value="vWA-like"/>
    <property type="match status" value="1"/>
</dbReference>
<keyword evidence="5" id="KW-1185">Reference proteome</keyword>
<feature type="transmembrane region" description="Helical" evidence="1">
    <location>
        <begin position="59"/>
        <end position="80"/>
    </location>
</feature>
<sequence length="586" mass="65262">MIFGNFAALAALVFPLTVLLYYFFRKKYVPFVTSSTMFWQTNRQETKVSPFLQNLQRNLLFYLQIIALLLFVFVLLQPAIKKKEIAGEQVVWVVDTSATMLAELDGQTLLDRSKEEMAREVKLLGDKPLTIITTGKEPTIVLQNETNSSKMEQTIESISASYGNESWETTLNVATNLVATKQASIYVFTDSLDRDLLPARENIEWHVQANTKQLANVSLDKFVASTKNDQITAVAKIVNDSDEEVSGNFLLRNGENDQILLRESFTIAPHDAAQVVVETPKQVAVLEGVVDVKDDYPVDNQMTTILEASTSEIVVDADLHTLLTKGLEAIGKYPISKTKDSLYTNAEKQVIMTNDEGMLQQSSLPGVLIGRTDQERIEVEGEIETTNSSLFAFADFSDVYVASIYPSFEGFNTLATIDGHPFIQQSPRGDVIVLTDIDQTDWALHPSFPLFLWNMTNELSLANQSLGIFQPNEKRSVSIEKQSSDLELFTWGNELLATIPEGSAFQAPAKPGVYRVVTANDEKTFTVLLPASEKTITTGRTFVQGSVKESTKAVTTSNSFLMAIVLLLVLLMALEWEVQRRRGFTT</sequence>
<keyword evidence="1" id="KW-1133">Transmembrane helix</keyword>
<gene>
    <name evidence="4" type="ORF">D3873_04035</name>
</gene>
<evidence type="ECO:0000313" key="5">
    <source>
        <dbReference type="Proteomes" id="UP000265725"/>
    </source>
</evidence>
<dbReference type="Pfam" id="PF07584">
    <property type="entry name" value="BatA"/>
    <property type="match status" value="1"/>
</dbReference>
<accession>A0A385YR76</accession>